<evidence type="ECO:0000313" key="3">
    <source>
        <dbReference type="Proteomes" id="UP001152622"/>
    </source>
</evidence>
<keyword evidence="3" id="KW-1185">Reference proteome</keyword>
<feature type="region of interest" description="Disordered" evidence="1">
    <location>
        <begin position="44"/>
        <end position="63"/>
    </location>
</feature>
<proteinExistence type="predicted"/>
<gene>
    <name evidence="2" type="ORF">SKAU_G00266340</name>
</gene>
<reference evidence="2" key="1">
    <citation type="journal article" date="2023" name="Science">
        <title>Genome structures resolve the early diversification of teleost fishes.</title>
        <authorList>
            <person name="Parey E."/>
            <person name="Louis A."/>
            <person name="Montfort J."/>
            <person name="Bouchez O."/>
            <person name="Roques C."/>
            <person name="Iampietro C."/>
            <person name="Lluch J."/>
            <person name="Castinel A."/>
            <person name="Donnadieu C."/>
            <person name="Desvignes T."/>
            <person name="Floi Bucao C."/>
            <person name="Jouanno E."/>
            <person name="Wen M."/>
            <person name="Mejri S."/>
            <person name="Dirks R."/>
            <person name="Jansen H."/>
            <person name="Henkel C."/>
            <person name="Chen W.J."/>
            <person name="Zahm M."/>
            <person name="Cabau C."/>
            <person name="Klopp C."/>
            <person name="Thompson A.W."/>
            <person name="Robinson-Rechavi M."/>
            <person name="Braasch I."/>
            <person name="Lecointre G."/>
            <person name="Bobe J."/>
            <person name="Postlethwait J.H."/>
            <person name="Berthelot C."/>
            <person name="Roest Crollius H."/>
            <person name="Guiguen Y."/>
        </authorList>
    </citation>
    <scope>NUCLEOTIDE SEQUENCE</scope>
    <source>
        <strain evidence="2">WJC10195</strain>
    </source>
</reference>
<protein>
    <submittedName>
        <fullName evidence="2">Uncharacterized protein</fullName>
    </submittedName>
</protein>
<dbReference type="EMBL" id="JAINUF010000010">
    <property type="protein sequence ID" value="KAJ8348045.1"/>
    <property type="molecule type" value="Genomic_DNA"/>
</dbReference>
<dbReference type="Proteomes" id="UP001152622">
    <property type="component" value="Chromosome 10"/>
</dbReference>
<evidence type="ECO:0000313" key="2">
    <source>
        <dbReference type="EMBL" id="KAJ8348045.1"/>
    </source>
</evidence>
<comment type="caution">
    <text evidence="2">The sequence shown here is derived from an EMBL/GenBank/DDBJ whole genome shotgun (WGS) entry which is preliminary data.</text>
</comment>
<name>A0A9Q1IP75_SYNKA</name>
<dbReference type="AlphaFoldDB" id="A0A9Q1IP75"/>
<organism evidence="2 3">
    <name type="scientific">Synaphobranchus kaupii</name>
    <name type="common">Kaup's arrowtooth eel</name>
    <dbReference type="NCBI Taxonomy" id="118154"/>
    <lineage>
        <taxon>Eukaryota</taxon>
        <taxon>Metazoa</taxon>
        <taxon>Chordata</taxon>
        <taxon>Craniata</taxon>
        <taxon>Vertebrata</taxon>
        <taxon>Euteleostomi</taxon>
        <taxon>Actinopterygii</taxon>
        <taxon>Neopterygii</taxon>
        <taxon>Teleostei</taxon>
        <taxon>Anguilliformes</taxon>
        <taxon>Synaphobranchidae</taxon>
        <taxon>Synaphobranchus</taxon>
    </lineage>
</organism>
<feature type="region of interest" description="Disordered" evidence="1">
    <location>
        <begin position="1"/>
        <end position="31"/>
    </location>
</feature>
<sequence length="96" mass="10469">MDARQYGSPIWQPDIESQAETDDSERRPRCDCGSPWLDELCSQTDGEELREGGISPPETTGQAPARPFLAVAAMALVRLGIDPITVQCQGVRVTSH</sequence>
<evidence type="ECO:0000256" key="1">
    <source>
        <dbReference type="SAM" id="MobiDB-lite"/>
    </source>
</evidence>
<accession>A0A9Q1IP75</accession>